<dbReference type="EMBL" id="PEXX01000030">
    <property type="protein sequence ID" value="PIU10744.1"/>
    <property type="molecule type" value="Genomic_DNA"/>
</dbReference>
<dbReference type="Pfam" id="PF12697">
    <property type="entry name" value="Abhydrolase_6"/>
    <property type="match status" value="1"/>
</dbReference>
<comment type="caution">
    <text evidence="2">The sequence shown here is derived from an EMBL/GenBank/DDBJ whole genome shotgun (WGS) entry which is preliminary data.</text>
</comment>
<organism evidence="2 3">
    <name type="scientific">Candidatus Kuenenbacteria bacterium CG08_land_8_20_14_0_20_37_23</name>
    <dbReference type="NCBI Taxonomy" id="1974617"/>
    <lineage>
        <taxon>Bacteria</taxon>
        <taxon>Candidatus Kueneniibacteriota</taxon>
    </lineage>
</organism>
<evidence type="ECO:0000259" key="1">
    <source>
        <dbReference type="Pfam" id="PF12697"/>
    </source>
</evidence>
<dbReference type="AlphaFoldDB" id="A0A2M6XSX5"/>
<dbReference type="SUPFAM" id="SSF53474">
    <property type="entry name" value="alpha/beta-Hydrolases"/>
    <property type="match status" value="1"/>
</dbReference>
<dbReference type="PANTHER" id="PTHR43194:SF2">
    <property type="entry name" value="PEROXISOMAL MEMBRANE PROTEIN LPX1"/>
    <property type="match status" value="1"/>
</dbReference>
<proteinExistence type="predicted"/>
<gene>
    <name evidence="2" type="ORF">COT27_01550</name>
</gene>
<protein>
    <recommendedName>
        <fullName evidence="1">AB hydrolase-1 domain-containing protein</fullName>
    </recommendedName>
</protein>
<dbReference type="InterPro" id="IPR000073">
    <property type="entry name" value="AB_hydrolase_1"/>
</dbReference>
<evidence type="ECO:0000313" key="3">
    <source>
        <dbReference type="Proteomes" id="UP000230586"/>
    </source>
</evidence>
<dbReference type="Proteomes" id="UP000230586">
    <property type="component" value="Unassembled WGS sequence"/>
</dbReference>
<accession>A0A2M6XSX5</accession>
<dbReference type="Gene3D" id="3.40.50.1820">
    <property type="entry name" value="alpha/beta hydrolase"/>
    <property type="match status" value="1"/>
</dbReference>
<dbReference type="InterPro" id="IPR050228">
    <property type="entry name" value="Carboxylesterase_BioH"/>
</dbReference>
<evidence type="ECO:0000313" key="2">
    <source>
        <dbReference type="EMBL" id="PIU10744.1"/>
    </source>
</evidence>
<dbReference type="PANTHER" id="PTHR43194">
    <property type="entry name" value="HYDROLASE ALPHA/BETA FOLD FAMILY"/>
    <property type="match status" value="1"/>
</dbReference>
<reference evidence="3" key="1">
    <citation type="submission" date="2017-09" db="EMBL/GenBank/DDBJ databases">
        <title>Depth-based differentiation of microbial function through sediment-hosted aquifers and enrichment of novel symbionts in the deep terrestrial subsurface.</title>
        <authorList>
            <person name="Probst A.J."/>
            <person name="Ladd B."/>
            <person name="Jarett J.K."/>
            <person name="Geller-Mcgrath D.E."/>
            <person name="Sieber C.M.K."/>
            <person name="Emerson J.B."/>
            <person name="Anantharaman K."/>
            <person name="Thomas B.C."/>
            <person name="Malmstrom R."/>
            <person name="Stieglmeier M."/>
            <person name="Klingl A."/>
            <person name="Woyke T."/>
            <person name="Ryan C.M."/>
            <person name="Banfield J.F."/>
        </authorList>
    </citation>
    <scope>NUCLEOTIDE SEQUENCE [LARGE SCALE GENOMIC DNA]</scope>
</reference>
<name>A0A2M6XSX5_9BACT</name>
<dbReference type="InterPro" id="IPR029058">
    <property type="entry name" value="AB_hydrolase_fold"/>
</dbReference>
<sequence length="292" mass="32507">MDEKEEIERKLEENKKLINVDDRTGTSAELYSPRRQKSDKLLVFIPGSGLNAKSGFKFYDYFFLAGYRTAGINLPGTLKTHPAHQDIGKMDLAAYTQEVDKTLSYLKNEIKIRAQNIVIVGHSLGAMLGLQAAKKNEYGAVILLAGGIIKDTLKELAIPSEKIQIFSEQANKKSVLSRTANDLRTWFSGERVSGLESVYSDCLGKDSAQASYEAYTEAVDVHQDDFFGTPGLIIAGRNDQSIPVEVNQDTAERLNFKFQTIDSSHMIPLSPNARQAFESIECFVKSLNKEKK</sequence>
<feature type="domain" description="AB hydrolase-1" evidence="1">
    <location>
        <begin position="42"/>
        <end position="273"/>
    </location>
</feature>